<feature type="domain" description="PTS EIIA type-4" evidence="7">
    <location>
        <begin position="559"/>
        <end position="681"/>
    </location>
</feature>
<dbReference type="SUPFAM" id="SSF46785">
    <property type="entry name" value="Winged helix' DNA-binding domain"/>
    <property type="match status" value="1"/>
</dbReference>
<feature type="domain" description="PRD" evidence="8">
    <location>
        <begin position="819"/>
        <end position="922"/>
    </location>
</feature>
<accession>A0A841L418</accession>
<dbReference type="SUPFAM" id="SSF53062">
    <property type="entry name" value="PTS system fructose IIA component-like"/>
    <property type="match status" value="1"/>
</dbReference>
<dbReference type="InterPro" id="IPR002078">
    <property type="entry name" value="Sigma_54_int"/>
</dbReference>
<dbReference type="Pfam" id="PF00158">
    <property type="entry name" value="Sigma54_activat"/>
    <property type="match status" value="1"/>
</dbReference>
<dbReference type="Gene3D" id="3.40.50.300">
    <property type="entry name" value="P-loop containing nucleotide triphosphate hydrolases"/>
    <property type="match status" value="1"/>
</dbReference>
<evidence type="ECO:0000259" key="8">
    <source>
        <dbReference type="PROSITE" id="PS51372"/>
    </source>
</evidence>
<dbReference type="GO" id="GO:0016020">
    <property type="term" value="C:membrane"/>
    <property type="evidence" value="ECO:0007669"/>
    <property type="project" value="InterPro"/>
</dbReference>
<dbReference type="PANTHER" id="PTHR32071">
    <property type="entry name" value="TRANSCRIPTIONAL REGULATORY PROTEIN"/>
    <property type="match status" value="1"/>
</dbReference>
<name>A0A841L418_9FIRM</name>
<evidence type="ECO:0000256" key="1">
    <source>
        <dbReference type="ARBA" id="ARBA00022679"/>
    </source>
</evidence>
<reference evidence="9 10" key="1">
    <citation type="submission" date="2020-08" db="EMBL/GenBank/DDBJ databases">
        <title>Genomic Encyclopedia of Type Strains, Phase IV (KMG-IV): sequencing the most valuable type-strain genomes for metagenomic binning, comparative biology and taxonomic classification.</title>
        <authorList>
            <person name="Goeker M."/>
        </authorList>
    </citation>
    <scope>NUCLEOTIDE SEQUENCE [LARGE SCALE GENOMIC DNA]</scope>
    <source>
        <strain evidence="9 10">DSM 103526</strain>
    </source>
</reference>
<keyword evidence="4" id="KW-0067">ATP-binding</keyword>
<evidence type="ECO:0000256" key="4">
    <source>
        <dbReference type="ARBA" id="ARBA00022840"/>
    </source>
</evidence>
<dbReference type="Pfam" id="PF00874">
    <property type="entry name" value="PRD"/>
    <property type="match status" value="2"/>
</dbReference>
<dbReference type="InterPro" id="IPR004701">
    <property type="entry name" value="PTS_EIIA_man-typ"/>
</dbReference>
<dbReference type="CDD" id="cd00133">
    <property type="entry name" value="PTS_IIB"/>
    <property type="match status" value="1"/>
</dbReference>
<keyword evidence="10" id="KW-1185">Reference proteome</keyword>
<dbReference type="CDD" id="cd00009">
    <property type="entry name" value="AAA"/>
    <property type="match status" value="1"/>
</dbReference>
<keyword evidence="1" id="KW-0808">Transferase</keyword>
<dbReference type="InterPro" id="IPR036662">
    <property type="entry name" value="PTS_EIIA_man-typ_sf"/>
</dbReference>
<protein>
    <submittedName>
        <fullName evidence="9">Transcriptional regulatory protein LevR/transcriptional regulator with AAA-type ATPase domain</fullName>
    </submittedName>
</protein>
<dbReference type="Pfam" id="PF03610">
    <property type="entry name" value="EIIA-man"/>
    <property type="match status" value="1"/>
</dbReference>
<dbReference type="GO" id="GO:0016301">
    <property type="term" value="F:kinase activity"/>
    <property type="evidence" value="ECO:0007669"/>
    <property type="project" value="UniProtKB-KW"/>
</dbReference>
<dbReference type="PANTHER" id="PTHR32071:SF38">
    <property type="entry name" value="PSP OPERON TRANSCRIPTIONAL ACTIVATOR"/>
    <property type="match status" value="1"/>
</dbReference>
<keyword evidence="5" id="KW-0238">DNA-binding</keyword>
<dbReference type="SUPFAM" id="SSF63520">
    <property type="entry name" value="PTS-regulatory domain, PRD"/>
    <property type="match status" value="2"/>
</dbReference>
<proteinExistence type="predicted"/>
<dbReference type="InterPro" id="IPR036390">
    <property type="entry name" value="WH_DNA-bd_sf"/>
</dbReference>
<dbReference type="PROSITE" id="PS00676">
    <property type="entry name" value="SIGMA54_INTERACT_2"/>
    <property type="match status" value="1"/>
</dbReference>
<dbReference type="Gene3D" id="1.10.1790.10">
    <property type="entry name" value="PRD domain"/>
    <property type="match status" value="2"/>
</dbReference>
<evidence type="ECO:0000259" key="7">
    <source>
        <dbReference type="PROSITE" id="PS51096"/>
    </source>
</evidence>
<keyword evidence="3" id="KW-0418">Kinase</keyword>
<dbReference type="CDD" id="cd00006">
    <property type="entry name" value="PTS_IIA_man"/>
    <property type="match status" value="1"/>
</dbReference>
<feature type="domain" description="Sigma-54 factor interaction" evidence="6">
    <location>
        <begin position="94"/>
        <end position="328"/>
    </location>
</feature>
<dbReference type="GO" id="GO:0009401">
    <property type="term" value="P:phosphoenolpyruvate-dependent sugar phosphotransferase system"/>
    <property type="evidence" value="ECO:0007669"/>
    <property type="project" value="InterPro"/>
</dbReference>
<evidence type="ECO:0000313" key="10">
    <source>
        <dbReference type="Proteomes" id="UP000579281"/>
    </source>
</evidence>
<dbReference type="InterPro" id="IPR011608">
    <property type="entry name" value="PRD"/>
</dbReference>
<dbReference type="PROSITE" id="PS51096">
    <property type="entry name" value="PTS_EIIA_TYPE_4"/>
    <property type="match status" value="1"/>
</dbReference>
<evidence type="ECO:0000256" key="2">
    <source>
        <dbReference type="ARBA" id="ARBA00022741"/>
    </source>
</evidence>
<dbReference type="EMBL" id="JACHEN010000029">
    <property type="protein sequence ID" value="MBB6217872.1"/>
    <property type="molecule type" value="Genomic_DNA"/>
</dbReference>
<dbReference type="InterPro" id="IPR027417">
    <property type="entry name" value="P-loop_NTPase"/>
</dbReference>
<dbReference type="SUPFAM" id="SSF52540">
    <property type="entry name" value="P-loop containing nucleoside triphosphate hydrolases"/>
    <property type="match status" value="1"/>
</dbReference>
<dbReference type="Gene3D" id="3.40.50.510">
    <property type="entry name" value="Phosphotransferase system, mannose-type IIA component"/>
    <property type="match status" value="1"/>
</dbReference>
<evidence type="ECO:0000259" key="6">
    <source>
        <dbReference type="PROSITE" id="PS50045"/>
    </source>
</evidence>
<dbReference type="SMART" id="SM00382">
    <property type="entry name" value="AAA"/>
    <property type="match status" value="1"/>
</dbReference>
<dbReference type="InterPro" id="IPR003593">
    <property type="entry name" value="AAA+_ATPase"/>
</dbReference>
<dbReference type="PROSITE" id="PS51372">
    <property type="entry name" value="PRD_2"/>
    <property type="match status" value="2"/>
</dbReference>
<gene>
    <name evidence="9" type="ORF">HNQ80_004008</name>
</gene>
<dbReference type="GO" id="GO:0006355">
    <property type="term" value="P:regulation of DNA-templated transcription"/>
    <property type="evidence" value="ECO:0007669"/>
    <property type="project" value="InterPro"/>
</dbReference>
<dbReference type="InterPro" id="IPR033887">
    <property type="entry name" value="PTS_IIA_man"/>
</dbReference>
<dbReference type="PROSITE" id="PS50045">
    <property type="entry name" value="SIGMA54_INTERACT_4"/>
    <property type="match status" value="1"/>
</dbReference>
<dbReference type="AlphaFoldDB" id="A0A841L418"/>
<organism evidence="9 10">
    <name type="scientific">Anaerosolibacter carboniphilus</name>
    <dbReference type="NCBI Taxonomy" id="1417629"/>
    <lineage>
        <taxon>Bacteria</taxon>
        <taxon>Bacillati</taxon>
        <taxon>Bacillota</taxon>
        <taxon>Clostridia</taxon>
        <taxon>Peptostreptococcales</taxon>
        <taxon>Thermotaleaceae</taxon>
        <taxon>Anaerosolibacter</taxon>
    </lineage>
</organism>
<keyword evidence="2" id="KW-0547">Nucleotide-binding</keyword>
<comment type="caution">
    <text evidence="9">The sequence shown here is derived from an EMBL/GenBank/DDBJ whole genome shotgun (WGS) entry which is preliminary data.</text>
</comment>
<dbReference type="GO" id="GO:0003677">
    <property type="term" value="F:DNA binding"/>
    <property type="evidence" value="ECO:0007669"/>
    <property type="project" value="UniProtKB-KW"/>
</dbReference>
<dbReference type="GO" id="GO:0005524">
    <property type="term" value="F:ATP binding"/>
    <property type="evidence" value="ECO:0007669"/>
    <property type="project" value="UniProtKB-KW"/>
</dbReference>
<dbReference type="InterPro" id="IPR036634">
    <property type="entry name" value="PRD_sf"/>
</dbReference>
<evidence type="ECO:0000256" key="5">
    <source>
        <dbReference type="ARBA" id="ARBA00023125"/>
    </source>
</evidence>
<sequence>MKVKNQKIEDAVIECIMNECLAQKSKRGKIVGCSTGDIAEQFGIQRTNASSILNKLYTEGKILKIKGKPVLYLVDMDKKHEKKLLSEKYSFDMLAGNEGSLKKCIQQAKAAMLYPPHGLHSLILGPTGVGKTMFAELMHKFAIENGVFSYEAPFVSFNCADYCCNPQLLLSHLFGSKKGAFTGADKDRTGIVEKANGGILFLDEVHRLPPEGQEMLFYLIDKGMYTPLGEIDNKKNVDVLIICATTEDKDSALLSTFTRRIPMTIMIPSLRDRSLKERFELIRDFFRMESKKIGKEIVVTSDVIKSLLLYTCTGNIGQLKSDIQLGCANAFLKCISKGEKKIKVHSVDFSENIRKGMLNYKKYREQMDEIIKDDAILTFTAKGIETFIESGDYMLPNNFYEDIEKRIQELQSRGIEDKDINLIMTFDIENYFKKYIHKCNTNINKEELSKVVDNKIISLVEQYLEFASQKLKKIFSSKVFYGLCLHINASLRRIRSNKPIINYNLAEIIEKYPDEYAVALHFSGIIEKKENIHIPVDEVGFMAMFLSEDNMDEEKQGVKPVVIIAMHGKATASSMAEVVNKLVGGDNTFAYDMSLDKNTSTAYEELRDLIKENDKGAGIMLLVDMGSLGMFGEIISEETGIEIRVVDSVSTPMALECARKALAEGSIDVIYEVIKNRSPYIINYGTSMFQGFNPQKDNIIITVCTTGEGSAVKLKNMIEENVNIENTNVQIIPMSISDKKNLYRKISKLSKDKKIIAIVGTINPDIYGIPYISVAELFMDQNYNKIRELIGKIGCSDHCDQVMDDEELYDSIFDMIEKEIKSYDVETFKRLFKTFRSNIEKQLNCVLDRDTLVGLILHMSCALERIVRDGNTPPCESRDFFINKYPEAFGLIKNNLKEIEDYYKIKISQDEVCFILMIIKNE</sequence>
<feature type="domain" description="PRD" evidence="8">
    <location>
        <begin position="451"/>
        <end position="556"/>
    </location>
</feature>
<dbReference type="InterPro" id="IPR025943">
    <property type="entry name" value="Sigma_54_int_dom_ATP-bd_2"/>
</dbReference>
<evidence type="ECO:0000313" key="9">
    <source>
        <dbReference type="EMBL" id="MBB6217872.1"/>
    </source>
</evidence>
<dbReference type="Proteomes" id="UP000579281">
    <property type="component" value="Unassembled WGS sequence"/>
</dbReference>
<dbReference type="RefSeq" id="WP_184312379.1">
    <property type="nucleotide sequence ID" value="NZ_JACHEN010000029.1"/>
</dbReference>
<evidence type="ECO:0000256" key="3">
    <source>
        <dbReference type="ARBA" id="ARBA00022777"/>
    </source>
</evidence>